<dbReference type="EMBL" id="KZ502032">
    <property type="protein sequence ID" value="PKU84762.1"/>
    <property type="molecule type" value="Genomic_DNA"/>
</dbReference>
<evidence type="ECO:0000313" key="2">
    <source>
        <dbReference type="EMBL" id="PKU84762.1"/>
    </source>
</evidence>
<reference evidence="2 3" key="2">
    <citation type="journal article" date="2017" name="Nature">
        <title>The Apostasia genome and the evolution of orchids.</title>
        <authorList>
            <person name="Zhang G.Q."/>
            <person name="Liu K.W."/>
            <person name="Li Z."/>
            <person name="Lohaus R."/>
            <person name="Hsiao Y.Y."/>
            <person name="Niu S.C."/>
            <person name="Wang J.Y."/>
            <person name="Lin Y.C."/>
            <person name="Xu Q."/>
            <person name="Chen L.J."/>
            <person name="Yoshida K."/>
            <person name="Fujiwara S."/>
            <person name="Wang Z.W."/>
            <person name="Zhang Y.Q."/>
            <person name="Mitsuda N."/>
            <person name="Wang M."/>
            <person name="Liu G.H."/>
            <person name="Pecoraro L."/>
            <person name="Huang H.X."/>
            <person name="Xiao X.J."/>
            <person name="Lin M."/>
            <person name="Wu X.Y."/>
            <person name="Wu W.L."/>
            <person name="Chen Y.Y."/>
            <person name="Chang S.B."/>
            <person name="Sakamoto S."/>
            <person name="Ohme-Takagi M."/>
            <person name="Yagi M."/>
            <person name="Zeng S.J."/>
            <person name="Shen C.Y."/>
            <person name="Yeh C.M."/>
            <person name="Luo Y.B."/>
            <person name="Tsai W.C."/>
            <person name="Van de Peer Y."/>
            <person name="Liu Z.J."/>
        </authorList>
    </citation>
    <scope>NUCLEOTIDE SEQUENCE [LARGE SCALE GENOMIC DNA]</scope>
    <source>
        <tissue evidence="2">The whole plant</tissue>
    </source>
</reference>
<feature type="region of interest" description="Disordered" evidence="1">
    <location>
        <begin position="32"/>
        <end position="76"/>
    </location>
</feature>
<protein>
    <submittedName>
        <fullName evidence="2">Uncharacterized protein</fullName>
    </submittedName>
</protein>
<name>A0A2I0XA33_9ASPA</name>
<gene>
    <name evidence="2" type="ORF">MA16_Dca008172</name>
</gene>
<keyword evidence="3" id="KW-1185">Reference proteome</keyword>
<dbReference type="Proteomes" id="UP000233837">
    <property type="component" value="Unassembled WGS sequence"/>
</dbReference>
<reference evidence="2 3" key="1">
    <citation type="journal article" date="2016" name="Sci. Rep.">
        <title>The Dendrobium catenatum Lindl. genome sequence provides insights into polysaccharide synthase, floral development and adaptive evolution.</title>
        <authorList>
            <person name="Zhang G.Q."/>
            <person name="Xu Q."/>
            <person name="Bian C."/>
            <person name="Tsai W.C."/>
            <person name="Yeh C.M."/>
            <person name="Liu K.W."/>
            <person name="Yoshida K."/>
            <person name="Zhang L.S."/>
            <person name="Chang S.B."/>
            <person name="Chen F."/>
            <person name="Shi Y."/>
            <person name="Su Y.Y."/>
            <person name="Zhang Y.Q."/>
            <person name="Chen L.J."/>
            <person name="Yin Y."/>
            <person name="Lin M."/>
            <person name="Huang H."/>
            <person name="Deng H."/>
            <person name="Wang Z.W."/>
            <person name="Zhu S.L."/>
            <person name="Zhao X."/>
            <person name="Deng C."/>
            <person name="Niu S.C."/>
            <person name="Huang J."/>
            <person name="Wang M."/>
            <person name="Liu G.H."/>
            <person name="Yang H.J."/>
            <person name="Xiao X.J."/>
            <person name="Hsiao Y.Y."/>
            <person name="Wu W.L."/>
            <person name="Chen Y.Y."/>
            <person name="Mitsuda N."/>
            <person name="Ohme-Takagi M."/>
            <person name="Luo Y.B."/>
            <person name="Van de Peer Y."/>
            <person name="Liu Z.J."/>
        </authorList>
    </citation>
    <scope>NUCLEOTIDE SEQUENCE [LARGE SCALE GENOMIC DNA]</scope>
    <source>
        <tissue evidence="2">The whole plant</tissue>
    </source>
</reference>
<organism evidence="2 3">
    <name type="scientific">Dendrobium catenatum</name>
    <dbReference type="NCBI Taxonomy" id="906689"/>
    <lineage>
        <taxon>Eukaryota</taxon>
        <taxon>Viridiplantae</taxon>
        <taxon>Streptophyta</taxon>
        <taxon>Embryophyta</taxon>
        <taxon>Tracheophyta</taxon>
        <taxon>Spermatophyta</taxon>
        <taxon>Magnoliopsida</taxon>
        <taxon>Liliopsida</taxon>
        <taxon>Asparagales</taxon>
        <taxon>Orchidaceae</taxon>
        <taxon>Epidendroideae</taxon>
        <taxon>Malaxideae</taxon>
        <taxon>Dendrobiinae</taxon>
        <taxon>Dendrobium</taxon>
    </lineage>
</organism>
<dbReference type="AlphaFoldDB" id="A0A2I0XA33"/>
<accession>A0A2I0XA33</accession>
<evidence type="ECO:0000256" key="1">
    <source>
        <dbReference type="SAM" id="MobiDB-lite"/>
    </source>
</evidence>
<evidence type="ECO:0000313" key="3">
    <source>
        <dbReference type="Proteomes" id="UP000233837"/>
    </source>
</evidence>
<proteinExistence type="predicted"/>
<feature type="compositionally biased region" description="Polar residues" evidence="1">
    <location>
        <begin position="63"/>
        <end position="76"/>
    </location>
</feature>
<sequence length="76" mass="8388">MAARRDCCSLGMEMLMNSNRHVILFRVSVTKEGRESGSNIEDDLPGATKESVEQLEEDDEHLAQSNLCDSLTSSLS</sequence>